<feature type="chain" id="PRO_5015852577" evidence="4">
    <location>
        <begin position="30"/>
        <end position="400"/>
    </location>
</feature>
<evidence type="ECO:0000313" key="7">
    <source>
        <dbReference type="Proteomes" id="UP000245293"/>
    </source>
</evidence>
<gene>
    <name evidence="6" type="ORF">DFK10_05425</name>
</gene>
<dbReference type="AlphaFoldDB" id="A0A2V1P932"/>
<feature type="domain" description="Leucine-binding protein" evidence="5">
    <location>
        <begin position="52"/>
        <end position="382"/>
    </location>
</feature>
<evidence type="ECO:0000256" key="3">
    <source>
        <dbReference type="ARBA" id="ARBA00022970"/>
    </source>
</evidence>
<keyword evidence="3" id="KW-0029">Amino-acid transport</keyword>
<dbReference type="Proteomes" id="UP000245293">
    <property type="component" value="Unassembled WGS sequence"/>
</dbReference>
<keyword evidence="2 4" id="KW-0732">Signal</keyword>
<protein>
    <submittedName>
        <fullName evidence="6">Penicillin-binding protein activator</fullName>
    </submittedName>
</protein>
<dbReference type="PROSITE" id="PS51257">
    <property type="entry name" value="PROKAR_LIPOPROTEIN"/>
    <property type="match status" value="1"/>
</dbReference>
<dbReference type="GO" id="GO:0006865">
    <property type="term" value="P:amino acid transport"/>
    <property type="evidence" value="ECO:0007669"/>
    <property type="project" value="UniProtKB-KW"/>
</dbReference>
<dbReference type="InterPro" id="IPR028082">
    <property type="entry name" value="Peripla_BP_I"/>
</dbReference>
<dbReference type="InterPro" id="IPR028081">
    <property type="entry name" value="Leu-bd"/>
</dbReference>
<evidence type="ECO:0000313" key="6">
    <source>
        <dbReference type="EMBL" id="PWG17662.1"/>
    </source>
</evidence>
<dbReference type="OrthoDB" id="7210494at2"/>
<dbReference type="EMBL" id="QETF01000004">
    <property type="protein sequence ID" value="PWG17662.1"/>
    <property type="molecule type" value="Genomic_DNA"/>
</dbReference>
<organism evidence="6 7">
    <name type="scientific">Salibaculum griseiflavum</name>
    <dbReference type="NCBI Taxonomy" id="1914409"/>
    <lineage>
        <taxon>Bacteria</taxon>
        <taxon>Pseudomonadati</taxon>
        <taxon>Pseudomonadota</taxon>
        <taxon>Alphaproteobacteria</taxon>
        <taxon>Rhodobacterales</taxon>
        <taxon>Roseobacteraceae</taxon>
        <taxon>Salibaculum</taxon>
    </lineage>
</organism>
<feature type="signal peptide" evidence="4">
    <location>
        <begin position="1"/>
        <end position="29"/>
    </location>
</feature>
<name>A0A2V1P932_9RHOB</name>
<reference evidence="7" key="1">
    <citation type="submission" date="2018-05" db="EMBL/GenBank/DDBJ databases">
        <authorList>
            <person name="Du Z."/>
            <person name="Wang X."/>
        </authorList>
    </citation>
    <scope>NUCLEOTIDE SEQUENCE [LARGE SCALE GENOMIC DNA]</scope>
    <source>
        <strain evidence="7">WDS4C29</strain>
    </source>
</reference>
<evidence type="ECO:0000256" key="1">
    <source>
        <dbReference type="ARBA" id="ARBA00010062"/>
    </source>
</evidence>
<dbReference type="CDD" id="cd06339">
    <property type="entry name" value="PBP1_YraM_LppC_lipoprotein-like"/>
    <property type="match status" value="1"/>
</dbReference>
<proteinExistence type="inferred from homology"/>
<dbReference type="SUPFAM" id="SSF53822">
    <property type="entry name" value="Periplasmic binding protein-like I"/>
    <property type="match status" value="1"/>
</dbReference>
<sequence length="400" mass="41331">MFARTMRHVDIPRRFAARLFAVLSLVWLAACDMPAMNTTGPSGQRIDPAAPVQVALLVPGGVNSEMSLISSNIENAARMAISELDGAQIDLRVYTTNRDPATAAAVASRAVNEGAKIILGPLDAQSAISAGNAVAGSNVNVLAFSNNPVVTNTTGSNTFVLGRTFENIAERLVRYTMGQGISRYAIVHQDDLAGSVGRDAIASTVRGSGATVTSIQVYPFSQQGIFSAAPQITSAVRNSGAQAVFVTDTINGGLALLATSMVDQGLDPAQTPFVGLTNWEATGQALTLPGLQNGYYARPDTSLAEQFSARYAAIYGAPPHPLASIAYDGIAAVGSLVATGDSGALTTSSLTRRSGFAGATGIFRLNADGTNDRALAVARIQNNQVVVVDPAPRSFGVGGS</sequence>
<dbReference type="PANTHER" id="PTHR30483:SF6">
    <property type="entry name" value="PERIPLASMIC BINDING PROTEIN OF ABC TRANSPORTER FOR NATURAL AMINO ACIDS"/>
    <property type="match status" value="1"/>
</dbReference>
<evidence type="ECO:0000259" key="5">
    <source>
        <dbReference type="Pfam" id="PF13458"/>
    </source>
</evidence>
<dbReference type="RefSeq" id="WP_109387397.1">
    <property type="nucleotide sequence ID" value="NZ_QETF01000004.1"/>
</dbReference>
<evidence type="ECO:0000256" key="4">
    <source>
        <dbReference type="SAM" id="SignalP"/>
    </source>
</evidence>
<evidence type="ECO:0000256" key="2">
    <source>
        <dbReference type="ARBA" id="ARBA00022729"/>
    </source>
</evidence>
<dbReference type="Pfam" id="PF13458">
    <property type="entry name" value="Peripla_BP_6"/>
    <property type="match status" value="1"/>
</dbReference>
<dbReference type="InterPro" id="IPR051010">
    <property type="entry name" value="BCAA_transport"/>
</dbReference>
<keyword evidence="7" id="KW-1185">Reference proteome</keyword>
<comment type="caution">
    <text evidence="6">The sequence shown here is derived from an EMBL/GenBank/DDBJ whole genome shotgun (WGS) entry which is preliminary data.</text>
</comment>
<dbReference type="Gene3D" id="3.40.50.2300">
    <property type="match status" value="2"/>
</dbReference>
<comment type="similarity">
    <text evidence="1">Belongs to the leucine-binding protein family.</text>
</comment>
<dbReference type="PANTHER" id="PTHR30483">
    <property type="entry name" value="LEUCINE-SPECIFIC-BINDING PROTEIN"/>
    <property type="match status" value="1"/>
</dbReference>
<accession>A0A2V1P932</accession>
<keyword evidence="3" id="KW-0813">Transport</keyword>